<keyword evidence="5 7" id="KW-0687">Ribonucleoprotein</keyword>
<organism evidence="9 10">
    <name type="scientific">Candidatus Magasanikbacteria bacterium RIFCSPLOWO2_12_FULL_43_12</name>
    <dbReference type="NCBI Taxonomy" id="1798692"/>
    <lineage>
        <taxon>Bacteria</taxon>
        <taxon>Candidatus Magasanikiibacteriota</taxon>
    </lineage>
</organism>
<evidence type="ECO:0000256" key="6">
    <source>
        <dbReference type="ARBA" id="ARBA00035258"/>
    </source>
</evidence>
<dbReference type="InterPro" id="IPR047863">
    <property type="entry name" value="Ribosomal_uS8_CS"/>
</dbReference>
<dbReference type="PROSITE" id="PS00053">
    <property type="entry name" value="RIBOSOMAL_S8"/>
    <property type="match status" value="1"/>
</dbReference>
<name>A0A1F6MTX0_9BACT</name>
<evidence type="ECO:0000256" key="3">
    <source>
        <dbReference type="ARBA" id="ARBA00022884"/>
    </source>
</evidence>
<sequence length="130" mass="14427">MMTDPIADMLTRLRNAQNSRLGKVEMPYSKLKKAVLDILQAENYLNKVEVIDVEGKKKISVDLKYDGKQPAIRSITRESKPGRRVYCKKGDLPQVLNGYGIAILSTPKGLMTNKKAKSVGLGGELICSIY</sequence>
<comment type="caution">
    <text evidence="9">The sequence shown here is derived from an EMBL/GenBank/DDBJ whole genome shotgun (WGS) entry which is preliminary data.</text>
</comment>
<comment type="function">
    <text evidence="7">One of the primary rRNA binding proteins, it binds directly to 16S rRNA central domain where it helps coordinate assembly of the platform of the 30S subunit.</text>
</comment>
<evidence type="ECO:0000256" key="5">
    <source>
        <dbReference type="ARBA" id="ARBA00023274"/>
    </source>
</evidence>
<dbReference type="PANTHER" id="PTHR11758">
    <property type="entry name" value="40S RIBOSOMAL PROTEIN S15A"/>
    <property type="match status" value="1"/>
</dbReference>
<dbReference type="FunFam" id="3.30.1490.10:FF:000001">
    <property type="entry name" value="30S ribosomal protein S8"/>
    <property type="match status" value="1"/>
</dbReference>
<keyword evidence="2 7" id="KW-0699">rRNA-binding</keyword>
<dbReference type="SUPFAM" id="SSF56047">
    <property type="entry name" value="Ribosomal protein S8"/>
    <property type="match status" value="1"/>
</dbReference>
<dbReference type="GO" id="GO:0005840">
    <property type="term" value="C:ribosome"/>
    <property type="evidence" value="ECO:0007669"/>
    <property type="project" value="UniProtKB-KW"/>
</dbReference>
<comment type="subunit">
    <text evidence="7">Part of the 30S ribosomal subunit. Contacts proteins S5 and S12.</text>
</comment>
<dbReference type="GO" id="GO:0005737">
    <property type="term" value="C:cytoplasm"/>
    <property type="evidence" value="ECO:0007669"/>
    <property type="project" value="UniProtKB-ARBA"/>
</dbReference>
<dbReference type="AlphaFoldDB" id="A0A1F6MTX0"/>
<dbReference type="GO" id="GO:0003735">
    <property type="term" value="F:structural constituent of ribosome"/>
    <property type="evidence" value="ECO:0007669"/>
    <property type="project" value="InterPro"/>
</dbReference>
<dbReference type="EMBL" id="MFQN01000010">
    <property type="protein sequence ID" value="OGH75071.1"/>
    <property type="molecule type" value="Genomic_DNA"/>
</dbReference>
<dbReference type="GO" id="GO:1990904">
    <property type="term" value="C:ribonucleoprotein complex"/>
    <property type="evidence" value="ECO:0007669"/>
    <property type="project" value="UniProtKB-KW"/>
</dbReference>
<keyword evidence="3 7" id="KW-0694">RNA-binding</keyword>
<dbReference type="FunFam" id="3.30.1370.30:FF:000002">
    <property type="entry name" value="30S ribosomal protein S8"/>
    <property type="match status" value="1"/>
</dbReference>
<dbReference type="GO" id="GO:0006412">
    <property type="term" value="P:translation"/>
    <property type="evidence" value="ECO:0007669"/>
    <property type="project" value="UniProtKB-UniRule"/>
</dbReference>
<proteinExistence type="inferred from homology"/>
<dbReference type="InterPro" id="IPR000630">
    <property type="entry name" value="Ribosomal_uS8"/>
</dbReference>
<dbReference type="NCBIfam" id="NF001109">
    <property type="entry name" value="PRK00136.1"/>
    <property type="match status" value="1"/>
</dbReference>
<dbReference type="Proteomes" id="UP000178347">
    <property type="component" value="Unassembled WGS sequence"/>
</dbReference>
<evidence type="ECO:0000256" key="2">
    <source>
        <dbReference type="ARBA" id="ARBA00022730"/>
    </source>
</evidence>
<accession>A0A1F6MTX0</accession>
<evidence type="ECO:0000313" key="9">
    <source>
        <dbReference type="EMBL" id="OGH75071.1"/>
    </source>
</evidence>
<keyword evidence="4 7" id="KW-0689">Ribosomal protein</keyword>
<evidence type="ECO:0000256" key="7">
    <source>
        <dbReference type="HAMAP-Rule" id="MF_01302"/>
    </source>
</evidence>
<dbReference type="Pfam" id="PF00410">
    <property type="entry name" value="Ribosomal_S8"/>
    <property type="match status" value="1"/>
</dbReference>
<evidence type="ECO:0000256" key="4">
    <source>
        <dbReference type="ARBA" id="ARBA00022980"/>
    </source>
</evidence>
<dbReference type="HAMAP" id="MF_01302_B">
    <property type="entry name" value="Ribosomal_uS8_B"/>
    <property type="match status" value="1"/>
</dbReference>
<dbReference type="Gene3D" id="3.30.1490.10">
    <property type="match status" value="1"/>
</dbReference>
<dbReference type="InterPro" id="IPR035987">
    <property type="entry name" value="Ribosomal_uS8_sf"/>
</dbReference>
<evidence type="ECO:0000256" key="8">
    <source>
        <dbReference type="RuleBase" id="RU003660"/>
    </source>
</evidence>
<evidence type="ECO:0000313" key="10">
    <source>
        <dbReference type="Proteomes" id="UP000178347"/>
    </source>
</evidence>
<evidence type="ECO:0000256" key="1">
    <source>
        <dbReference type="ARBA" id="ARBA00006471"/>
    </source>
</evidence>
<gene>
    <name evidence="7" type="primary">rpsH</name>
    <name evidence="9" type="ORF">A3G00_00905</name>
</gene>
<dbReference type="Gene3D" id="3.30.1370.30">
    <property type="match status" value="1"/>
</dbReference>
<dbReference type="STRING" id="1798692.A3G00_00905"/>
<protein>
    <recommendedName>
        <fullName evidence="6 7">Small ribosomal subunit protein uS8</fullName>
    </recommendedName>
</protein>
<reference evidence="9 10" key="1">
    <citation type="journal article" date="2016" name="Nat. Commun.">
        <title>Thousands of microbial genomes shed light on interconnected biogeochemical processes in an aquifer system.</title>
        <authorList>
            <person name="Anantharaman K."/>
            <person name="Brown C.T."/>
            <person name="Hug L.A."/>
            <person name="Sharon I."/>
            <person name="Castelle C.J."/>
            <person name="Probst A.J."/>
            <person name="Thomas B.C."/>
            <person name="Singh A."/>
            <person name="Wilkins M.J."/>
            <person name="Karaoz U."/>
            <person name="Brodie E.L."/>
            <person name="Williams K.H."/>
            <person name="Hubbard S.S."/>
            <person name="Banfield J.F."/>
        </authorList>
    </citation>
    <scope>NUCLEOTIDE SEQUENCE [LARGE SCALE GENOMIC DNA]</scope>
</reference>
<comment type="similarity">
    <text evidence="1 7 8">Belongs to the universal ribosomal protein uS8 family.</text>
</comment>
<dbReference type="GO" id="GO:0019843">
    <property type="term" value="F:rRNA binding"/>
    <property type="evidence" value="ECO:0007669"/>
    <property type="project" value="UniProtKB-UniRule"/>
</dbReference>